<dbReference type="GeneID" id="20666084"/>
<reference evidence="1 2" key="1">
    <citation type="journal article" date="2012" name="New Phytol.">
        <title>Insight into trade-off between wood decay and parasitism from the genome of a fungal forest pathogen.</title>
        <authorList>
            <person name="Olson A."/>
            <person name="Aerts A."/>
            <person name="Asiegbu F."/>
            <person name="Belbahri L."/>
            <person name="Bouzid O."/>
            <person name="Broberg A."/>
            <person name="Canback B."/>
            <person name="Coutinho P.M."/>
            <person name="Cullen D."/>
            <person name="Dalman K."/>
            <person name="Deflorio G."/>
            <person name="van Diepen L.T."/>
            <person name="Dunand C."/>
            <person name="Duplessis S."/>
            <person name="Durling M."/>
            <person name="Gonthier P."/>
            <person name="Grimwood J."/>
            <person name="Fossdal C.G."/>
            <person name="Hansson D."/>
            <person name="Henrissat B."/>
            <person name="Hietala A."/>
            <person name="Himmelstrand K."/>
            <person name="Hoffmeister D."/>
            <person name="Hogberg N."/>
            <person name="James T.Y."/>
            <person name="Karlsson M."/>
            <person name="Kohler A."/>
            <person name="Kues U."/>
            <person name="Lee Y.H."/>
            <person name="Lin Y.C."/>
            <person name="Lind M."/>
            <person name="Lindquist E."/>
            <person name="Lombard V."/>
            <person name="Lucas S."/>
            <person name="Lunden K."/>
            <person name="Morin E."/>
            <person name="Murat C."/>
            <person name="Park J."/>
            <person name="Raffaello T."/>
            <person name="Rouze P."/>
            <person name="Salamov A."/>
            <person name="Schmutz J."/>
            <person name="Solheim H."/>
            <person name="Stahlberg J."/>
            <person name="Velez H."/>
            <person name="de Vries R.P."/>
            <person name="Wiebenga A."/>
            <person name="Woodward S."/>
            <person name="Yakovlev I."/>
            <person name="Garbelotto M."/>
            <person name="Martin F."/>
            <person name="Grigoriev I.V."/>
            <person name="Stenlid J."/>
        </authorList>
    </citation>
    <scope>NUCLEOTIDE SEQUENCE [LARGE SCALE GENOMIC DNA]</scope>
    <source>
        <strain evidence="1 2">TC 32-1</strain>
    </source>
</reference>
<dbReference type="Proteomes" id="UP000030671">
    <property type="component" value="Unassembled WGS sequence"/>
</dbReference>
<sequence>MSMICAGKNEESQAMFGRARQSWSSELVKSSVSDSHGHRALSTARPSSLFTTPVRNAASMRSQRASPADEFSLPAYVTRPFNCTTADVTPSPPRLSLFDAYPARTRLC</sequence>
<dbReference type="RefSeq" id="XP_009550714.1">
    <property type="nucleotide sequence ID" value="XM_009552419.1"/>
</dbReference>
<dbReference type="AlphaFoldDB" id="W4JUE5"/>
<dbReference type="HOGENOM" id="CLU_2197325_0_0_1"/>
<keyword evidence="2" id="KW-1185">Reference proteome</keyword>
<accession>W4JUE5</accession>
<evidence type="ECO:0000313" key="2">
    <source>
        <dbReference type="Proteomes" id="UP000030671"/>
    </source>
</evidence>
<dbReference type="EMBL" id="KI925463">
    <property type="protein sequence ID" value="ETW77172.1"/>
    <property type="molecule type" value="Genomic_DNA"/>
</dbReference>
<proteinExistence type="predicted"/>
<name>W4JUE5_HETIT</name>
<dbReference type="InParanoid" id="W4JUE5"/>
<protein>
    <submittedName>
        <fullName evidence="1">Uncharacterized protein</fullName>
    </submittedName>
</protein>
<gene>
    <name evidence="1" type="ORF">HETIRDRAFT_105666</name>
</gene>
<evidence type="ECO:0000313" key="1">
    <source>
        <dbReference type="EMBL" id="ETW77172.1"/>
    </source>
</evidence>
<dbReference type="KEGG" id="hir:HETIRDRAFT_105666"/>
<organism evidence="1 2">
    <name type="scientific">Heterobasidion irregulare (strain TC 32-1)</name>
    <dbReference type="NCBI Taxonomy" id="747525"/>
    <lineage>
        <taxon>Eukaryota</taxon>
        <taxon>Fungi</taxon>
        <taxon>Dikarya</taxon>
        <taxon>Basidiomycota</taxon>
        <taxon>Agaricomycotina</taxon>
        <taxon>Agaricomycetes</taxon>
        <taxon>Russulales</taxon>
        <taxon>Bondarzewiaceae</taxon>
        <taxon>Heterobasidion</taxon>
        <taxon>Heterobasidion annosum species complex</taxon>
    </lineage>
</organism>